<comment type="caution">
    <text evidence="1">The sequence shown here is derived from an EMBL/GenBank/DDBJ whole genome shotgun (WGS) entry which is preliminary data.</text>
</comment>
<reference evidence="1 2" key="1">
    <citation type="submission" date="2016-12" db="EMBL/GenBank/DDBJ databases">
        <title>Genome Mining:The Detection of Biosynthetic Gene Clusters to Aid in the Expression of Curamycin A produced by Streptomyces sp. strain CZA14.</title>
        <authorList>
            <person name="Durrell K.A."/>
            <person name="Kirby B.M."/>
            <person name="Khan W."/>
            <person name="Mthethwa T."/>
            <person name="Le Roes-Hill M."/>
        </authorList>
    </citation>
    <scope>NUCLEOTIDE SEQUENCE [LARGE SCALE GENOMIC DNA]</scope>
    <source>
        <strain evidence="1 2">CZA14</strain>
    </source>
</reference>
<evidence type="ECO:0008006" key="3">
    <source>
        <dbReference type="Google" id="ProtNLM"/>
    </source>
</evidence>
<dbReference type="Proteomes" id="UP000194266">
    <property type="component" value="Unassembled WGS sequence"/>
</dbReference>
<protein>
    <recommendedName>
        <fullName evidence="3">Serine/threonine protein kinase</fullName>
    </recommendedName>
</protein>
<evidence type="ECO:0000313" key="2">
    <source>
        <dbReference type="Proteomes" id="UP000194266"/>
    </source>
</evidence>
<gene>
    <name evidence="1" type="ORF">OQI_35740</name>
</gene>
<accession>A0ABX3Y9G9</accession>
<name>A0ABX3Y9G9_9ACTN</name>
<feature type="non-terminal residue" evidence="1">
    <location>
        <position position="1"/>
    </location>
</feature>
<proteinExistence type="predicted"/>
<keyword evidence="2" id="KW-1185">Reference proteome</keyword>
<evidence type="ECO:0000313" key="1">
    <source>
        <dbReference type="EMBL" id="OSZ55933.1"/>
    </source>
</evidence>
<sequence length="145" mass="14422">SGDTYPCPGETSQTCTKGGAYSAPAALLGAKGGTAEAVAKADIAANAKESYGGSSYGEITSHQVLASKAVTVAGQKGYLVRWKAVTSKGADGLVQSLAFPSPADGDRMVVVRCGVDADQKVSLLDEITEGIEAGPAGGDGNGQDV</sequence>
<dbReference type="EMBL" id="MRYD01000380">
    <property type="protein sequence ID" value="OSZ55933.1"/>
    <property type="molecule type" value="Genomic_DNA"/>
</dbReference>
<organism evidence="1 2">
    <name type="scientific">Streptomyces pharetrae CZA14</name>
    <dbReference type="NCBI Taxonomy" id="1144883"/>
    <lineage>
        <taxon>Bacteria</taxon>
        <taxon>Bacillati</taxon>
        <taxon>Actinomycetota</taxon>
        <taxon>Actinomycetes</taxon>
        <taxon>Kitasatosporales</taxon>
        <taxon>Streptomycetaceae</taxon>
        <taxon>Streptomyces</taxon>
    </lineage>
</organism>